<feature type="chain" id="PRO_5035751181" evidence="2">
    <location>
        <begin position="23"/>
        <end position="224"/>
    </location>
</feature>
<evidence type="ECO:0000313" key="3">
    <source>
        <dbReference type="EMBL" id="CAG9120651.1"/>
    </source>
</evidence>
<sequence>MGLHNALFRLSVVLQIFSNAYSQFNPGQPFSFPSGNGMTSMSFSGPGAPSLSGGNPQFPSGLPAALSQFTNSMMGMGGSKMPMVMMPIPSNNHIRIEKRERTKRRHRRHKSKKSKRDKDSWESDESSEKYRRSSDRIKKNMKRKLSGKSRQDLTPVVSYVTKDGYVVYQKKIQKEQASDWLDMGKNIKVTQDDTVENSIEASDEKKSRRRSKKREDSDSGDDED</sequence>
<comment type="caution">
    <text evidence="3">The sequence shown here is derived from an EMBL/GenBank/DDBJ whole genome shotgun (WGS) entry which is preliminary data.</text>
</comment>
<evidence type="ECO:0000313" key="4">
    <source>
        <dbReference type="Proteomes" id="UP000653454"/>
    </source>
</evidence>
<dbReference type="Proteomes" id="UP000653454">
    <property type="component" value="Unassembled WGS sequence"/>
</dbReference>
<reference evidence="3" key="1">
    <citation type="submission" date="2020-11" db="EMBL/GenBank/DDBJ databases">
        <authorList>
            <person name="Whiteford S."/>
        </authorList>
    </citation>
    <scope>NUCLEOTIDE SEQUENCE</scope>
</reference>
<feature type="compositionally biased region" description="Basic and acidic residues" evidence="1">
    <location>
        <begin position="116"/>
        <end position="138"/>
    </location>
</feature>
<accession>A0A8S4EX37</accession>
<name>A0A8S4EX37_PLUXY</name>
<keyword evidence="4" id="KW-1185">Reference proteome</keyword>
<dbReference type="AlphaFoldDB" id="A0A8S4EX37"/>
<proteinExistence type="predicted"/>
<evidence type="ECO:0000256" key="1">
    <source>
        <dbReference type="SAM" id="MobiDB-lite"/>
    </source>
</evidence>
<protein>
    <submittedName>
        <fullName evidence="3">(diamondback moth) hypothetical protein</fullName>
    </submittedName>
</protein>
<gene>
    <name evidence="3" type="ORF">PLXY2_LOCUS7157</name>
</gene>
<feature type="region of interest" description="Disordered" evidence="1">
    <location>
        <begin position="87"/>
        <end position="152"/>
    </location>
</feature>
<feature type="signal peptide" evidence="2">
    <location>
        <begin position="1"/>
        <end position="22"/>
    </location>
</feature>
<feature type="region of interest" description="Disordered" evidence="1">
    <location>
        <begin position="187"/>
        <end position="224"/>
    </location>
</feature>
<keyword evidence="2" id="KW-0732">Signal</keyword>
<dbReference type="EMBL" id="CAJHNJ030000024">
    <property type="protein sequence ID" value="CAG9120651.1"/>
    <property type="molecule type" value="Genomic_DNA"/>
</dbReference>
<organism evidence="3 4">
    <name type="scientific">Plutella xylostella</name>
    <name type="common">Diamondback moth</name>
    <name type="synonym">Plutella maculipennis</name>
    <dbReference type="NCBI Taxonomy" id="51655"/>
    <lineage>
        <taxon>Eukaryota</taxon>
        <taxon>Metazoa</taxon>
        <taxon>Ecdysozoa</taxon>
        <taxon>Arthropoda</taxon>
        <taxon>Hexapoda</taxon>
        <taxon>Insecta</taxon>
        <taxon>Pterygota</taxon>
        <taxon>Neoptera</taxon>
        <taxon>Endopterygota</taxon>
        <taxon>Lepidoptera</taxon>
        <taxon>Glossata</taxon>
        <taxon>Ditrysia</taxon>
        <taxon>Yponomeutoidea</taxon>
        <taxon>Plutellidae</taxon>
        <taxon>Plutella</taxon>
    </lineage>
</organism>
<evidence type="ECO:0000256" key="2">
    <source>
        <dbReference type="SAM" id="SignalP"/>
    </source>
</evidence>
<feature type="compositionally biased region" description="Basic residues" evidence="1">
    <location>
        <begin position="101"/>
        <end position="115"/>
    </location>
</feature>